<dbReference type="Proteomes" id="UP000290365">
    <property type="component" value="Chromosome"/>
</dbReference>
<evidence type="ECO:0000313" key="1">
    <source>
        <dbReference type="EMBL" id="QBD76358.1"/>
    </source>
</evidence>
<organism evidence="1 2">
    <name type="scientific">Ktedonosporobacter rubrisoli</name>
    <dbReference type="NCBI Taxonomy" id="2509675"/>
    <lineage>
        <taxon>Bacteria</taxon>
        <taxon>Bacillati</taxon>
        <taxon>Chloroflexota</taxon>
        <taxon>Ktedonobacteria</taxon>
        <taxon>Ktedonobacterales</taxon>
        <taxon>Ktedonosporobacteraceae</taxon>
        <taxon>Ktedonosporobacter</taxon>
    </lineage>
</organism>
<name>A0A4P6JM87_KTERU</name>
<dbReference type="AlphaFoldDB" id="A0A4P6JM87"/>
<proteinExistence type="predicted"/>
<keyword evidence="2" id="KW-1185">Reference proteome</keyword>
<gene>
    <name evidence="1" type="ORF">EPA93_10195</name>
</gene>
<protein>
    <submittedName>
        <fullName evidence="1">Uncharacterized protein</fullName>
    </submittedName>
</protein>
<sequence length="145" mass="16670">MISLEDLRAWAEQELEQAQQSSTCVHSETYLTALAAIAEVSGRRGDANDVLLALVQWARARGEMKNAAFIKIRQKIQASCSWVIWRRKREMYVPLGEEGIFNSLYEAWNRTYELWEQTGGHYLVALEGGRFEREMLVRSETGGVW</sequence>
<dbReference type="RefSeq" id="WP_129887067.1">
    <property type="nucleotide sequence ID" value="NZ_CP035758.1"/>
</dbReference>
<accession>A0A4P6JM87</accession>
<dbReference type="EMBL" id="CP035758">
    <property type="protein sequence ID" value="QBD76358.1"/>
    <property type="molecule type" value="Genomic_DNA"/>
</dbReference>
<dbReference type="KEGG" id="kbs:EPA93_10195"/>
<reference evidence="1 2" key="1">
    <citation type="submission" date="2019-01" db="EMBL/GenBank/DDBJ databases">
        <title>Ktedonosporobacter rubrisoli SCAWS-G2.</title>
        <authorList>
            <person name="Huang Y."/>
            <person name="Yan B."/>
        </authorList>
    </citation>
    <scope>NUCLEOTIDE SEQUENCE [LARGE SCALE GENOMIC DNA]</scope>
    <source>
        <strain evidence="1 2">SCAWS-G2</strain>
    </source>
</reference>
<evidence type="ECO:0000313" key="2">
    <source>
        <dbReference type="Proteomes" id="UP000290365"/>
    </source>
</evidence>